<evidence type="ECO:0000313" key="7">
    <source>
        <dbReference type="Proteomes" id="UP000242469"/>
    </source>
</evidence>
<dbReference type="GO" id="GO:0006935">
    <property type="term" value="P:chemotaxis"/>
    <property type="evidence" value="ECO:0007669"/>
    <property type="project" value="UniProtKB-ARBA"/>
</dbReference>
<organism evidence="6 7">
    <name type="scientific">Marinobacterium iners DSM 11526</name>
    <dbReference type="NCBI Taxonomy" id="1122198"/>
    <lineage>
        <taxon>Bacteria</taxon>
        <taxon>Pseudomonadati</taxon>
        <taxon>Pseudomonadota</taxon>
        <taxon>Gammaproteobacteria</taxon>
        <taxon>Oceanospirillales</taxon>
        <taxon>Oceanospirillaceae</taxon>
        <taxon>Marinobacterium</taxon>
    </lineage>
</organism>
<dbReference type="InterPro" id="IPR004089">
    <property type="entry name" value="MCPsignal_dom"/>
</dbReference>
<dbReference type="SMART" id="SM00062">
    <property type="entry name" value="PBPb"/>
    <property type="match status" value="1"/>
</dbReference>
<dbReference type="GO" id="GO:0007165">
    <property type="term" value="P:signal transduction"/>
    <property type="evidence" value="ECO:0007669"/>
    <property type="project" value="UniProtKB-KW"/>
</dbReference>
<evidence type="ECO:0000256" key="4">
    <source>
        <dbReference type="SAM" id="Coils"/>
    </source>
</evidence>
<feature type="domain" description="Methyl-accepting transducer" evidence="5">
    <location>
        <begin position="57"/>
        <end position="212"/>
    </location>
</feature>
<comment type="subcellular location">
    <subcellularLocation>
        <location evidence="1">Membrane</location>
    </subcellularLocation>
</comment>
<evidence type="ECO:0000256" key="2">
    <source>
        <dbReference type="ARBA" id="ARBA00023224"/>
    </source>
</evidence>
<proteinExistence type="predicted"/>
<dbReference type="Gene3D" id="3.40.190.10">
    <property type="entry name" value="Periplasmic binding protein-like II"/>
    <property type="match status" value="2"/>
</dbReference>
<evidence type="ECO:0000259" key="5">
    <source>
        <dbReference type="PROSITE" id="PS50111"/>
    </source>
</evidence>
<dbReference type="PROSITE" id="PS50111">
    <property type="entry name" value="CHEMOTAXIS_TRANSDUC_2"/>
    <property type="match status" value="1"/>
</dbReference>
<reference evidence="7" key="1">
    <citation type="submission" date="2016-10" db="EMBL/GenBank/DDBJ databases">
        <authorList>
            <person name="Varghese N."/>
            <person name="Submissions S."/>
        </authorList>
    </citation>
    <scope>NUCLEOTIDE SEQUENCE [LARGE SCALE GENOMIC DNA]</scope>
    <source>
        <strain evidence="7">DSM 11526</strain>
    </source>
</reference>
<dbReference type="SUPFAM" id="SSF58104">
    <property type="entry name" value="Methyl-accepting chemotaxis protein (MCP) signaling domain"/>
    <property type="match status" value="1"/>
</dbReference>
<dbReference type="Pfam" id="PF00015">
    <property type="entry name" value="MCPsignal"/>
    <property type="match status" value="1"/>
</dbReference>
<dbReference type="AlphaFoldDB" id="A0A1H4D038"/>
<keyword evidence="7" id="KW-1185">Reference proteome</keyword>
<dbReference type="Proteomes" id="UP000242469">
    <property type="component" value="Unassembled WGS sequence"/>
</dbReference>
<dbReference type="Pfam" id="PF00497">
    <property type="entry name" value="SBP_bac_3"/>
    <property type="match status" value="1"/>
</dbReference>
<feature type="coiled-coil region" evidence="4">
    <location>
        <begin position="86"/>
        <end position="113"/>
    </location>
</feature>
<dbReference type="SMART" id="SM00283">
    <property type="entry name" value="MA"/>
    <property type="match status" value="1"/>
</dbReference>
<evidence type="ECO:0000256" key="3">
    <source>
        <dbReference type="PROSITE-ProRule" id="PRU00284"/>
    </source>
</evidence>
<dbReference type="SUPFAM" id="SSF53850">
    <property type="entry name" value="Periplasmic binding protein-like II"/>
    <property type="match status" value="1"/>
</dbReference>
<dbReference type="PANTHER" id="PTHR32089">
    <property type="entry name" value="METHYL-ACCEPTING CHEMOTAXIS PROTEIN MCPB"/>
    <property type="match status" value="1"/>
</dbReference>
<sequence>MLFRRRSKAETQQSRLLECLTHLESSELTRKQVPDDALRQQLEQLQLQLRERHSVNSTQGVRSMLHAISSLLQRCGLFAGHTRRTLVQQEGLIEQMEQRSSLLESELNAAADKVGQSRDEVGQLQQTLGDTVSDTSKAVIKAMEGISAKLEDKANGAHSVLENIIRIGAQINLLALNAAIEAARAGEHGRGFAVVANEVRNLAEVTVKHVNEAREQLDFAAIEEDLTELRHHTMSKLESSDQAVRFSQERLGNLFDHINEDIGQVRQNTDILFETLHLLKDSMGRIEDKQLWISSLSTQISQALEVLPSGLESLSAAETPLERLRAQLGFTSHKDRLSQIQQRGILRVAVEPQFVGLSFRRKPGEPLQGLDISYAHALAEHLGVRCEFVETPWDLCTERLFSSEQPGGMPADIVISALPPDEGYTHVAYSDPYTYLHCVLARRVGDSSIRSHADLEGKALGIINDPAAFAVLDSLGIGTDTDSRIRLSNLLAYSDQSRIHDCLARGVVDAFIVDLPIYHWACNNPDSPWFGKIETLPGNLADQSYFYSMAVSADADNATLLSEVNRFIQHFTTTAEREKIERFWQGQVIQDSLNLDSLPGELKGADDLHSMAAAAQAA</sequence>
<dbReference type="GO" id="GO:0016020">
    <property type="term" value="C:membrane"/>
    <property type="evidence" value="ECO:0007669"/>
    <property type="project" value="UniProtKB-SubCell"/>
</dbReference>
<dbReference type="Gene3D" id="1.10.287.950">
    <property type="entry name" value="Methyl-accepting chemotaxis protein"/>
    <property type="match status" value="1"/>
</dbReference>
<dbReference type="STRING" id="1122198.SAMN02745729_105229"/>
<accession>A0A1H4D038</accession>
<dbReference type="EMBL" id="FNRJ01000005">
    <property type="protein sequence ID" value="SEA65987.1"/>
    <property type="molecule type" value="Genomic_DNA"/>
</dbReference>
<keyword evidence="2 3" id="KW-0807">Transducer</keyword>
<name>A0A1H4D038_9GAMM</name>
<dbReference type="InterPro" id="IPR001638">
    <property type="entry name" value="Solute-binding_3/MltF_N"/>
</dbReference>
<protein>
    <submittedName>
        <fullName evidence="6">Methyl-accepting chemotaxis protein</fullName>
    </submittedName>
</protein>
<gene>
    <name evidence="6" type="ORF">SAMN02745729_105229</name>
</gene>
<dbReference type="OrthoDB" id="9177152at2"/>
<dbReference type="RefSeq" id="WP_091825710.1">
    <property type="nucleotide sequence ID" value="NZ_FNRJ01000005.1"/>
</dbReference>
<evidence type="ECO:0000313" key="6">
    <source>
        <dbReference type="EMBL" id="SEA65987.1"/>
    </source>
</evidence>
<keyword evidence="4" id="KW-0175">Coiled coil</keyword>
<evidence type="ECO:0000256" key="1">
    <source>
        <dbReference type="ARBA" id="ARBA00004370"/>
    </source>
</evidence>
<dbReference type="PANTHER" id="PTHR32089:SF112">
    <property type="entry name" value="LYSOZYME-LIKE PROTEIN-RELATED"/>
    <property type="match status" value="1"/>
</dbReference>